<dbReference type="CDD" id="cd05387">
    <property type="entry name" value="BY-kinase"/>
    <property type="match status" value="1"/>
</dbReference>
<sequence>MEQETKPPAPSTDGNHPNAGYPGYSAPGYGYGYGEESPVHRTLQDYLLILRERIWYIIVVFLVVFSSALVYTLSRPKIYQSSASVQVFRRDPTIMQVQAVMDNEIRSAEDLNTQVKILESATIVQKVAARLSGKELADFLAPYKSEADETEPLTADVVLMRNRKIIPQRLTLIIVVQYQHTDPQLAAKIANMFVDEYINYNARVRIDESMKAVEDLKVRVEQQRKKVDELAMNLQAYRAKSNLVSLDERKDIVTEKLKALNMLVTQTTSRLADADVRLKQVRERRATKGDLTELPFIAASQPLIAQLQQQLSAQKIAMAQLRDRYREKHPRMIEATNLVNQTQRELDKAIRTAEAAIESEYQTALRNDQEARAQLSAQEAESLMIDRYGVEYDNMARELRINEQILQTILARTRETSMTSTIETQNARIVDHALPALRPSSPKVALNLALGLVGGLGLGLAFAFFVAYIDDRVKSSFDIEGVVGLPLVGIIPQIKRMEQPEKAQIVVNNADRQVSEAFLTLHSSLRLKDDTKNAKCLLTTSTIPGEGKSFITTNLALTFAAHGERVAIVDCDLRKPNIHKSFRVENLRGVIDVCNGTATIDEVVQRNLQPNLDVIAAGGRAKNPTQVLNSKNFELMVSDLRKRYDRVFFDTPPLAAVSDALIVLPLVDGSIFTIFFNKVRRKAAQFCAKKLLDANVPCVGAVLNGLNLTVSGYYYAQYYDKSYKDYYVVMAKDEEAEVR</sequence>
<dbReference type="InterPro" id="IPR027417">
    <property type="entry name" value="P-loop_NTPase"/>
</dbReference>
<keyword evidence="3 10" id="KW-0812">Transmembrane</keyword>
<dbReference type="GO" id="GO:0005886">
    <property type="term" value="C:plasma membrane"/>
    <property type="evidence" value="ECO:0007669"/>
    <property type="project" value="UniProtKB-SubCell"/>
</dbReference>
<evidence type="ECO:0000256" key="2">
    <source>
        <dbReference type="ARBA" id="ARBA00022475"/>
    </source>
</evidence>
<dbReference type="Pfam" id="PF02706">
    <property type="entry name" value="Wzz"/>
    <property type="match status" value="1"/>
</dbReference>
<keyword evidence="8" id="KW-0175">Coiled coil</keyword>
<evidence type="ECO:0000256" key="1">
    <source>
        <dbReference type="ARBA" id="ARBA00004651"/>
    </source>
</evidence>
<dbReference type="EMBL" id="CP001032">
    <property type="protein sequence ID" value="ACB74881.1"/>
    <property type="molecule type" value="Genomic_DNA"/>
</dbReference>
<dbReference type="GO" id="GO:0005524">
    <property type="term" value="F:ATP binding"/>
    <property type="evidence" value="ECO:0007669"/>
    <property type="project" value="UniProtKB-KW"/>
</dbReference>
<keyword evidence="4" id="KW-0547">Nucleotide-binding</keyword>
<gene>
    <name evidence="14" type="ordered locus">Oter_1597</name>
</gene>
<dbReference type="OrthoDB" id="9775724at2"/>
<feature type="transmembrane region" description="Helical" evidence="10">
    <location>
        <begin position="54"/>
        <end position="73"/>
    </location>
</feature>
<dbReference type="Proteomes" id="UP000007013">
    <property type="component" value="Chromosome"/>
</dbReference>
<dbReference type="PANTHER" id="PTHR32309:SF13">
    <property type="entry name" value="FERRIC ENTEROBACTIN TRANSPORT PROTEIN FEPE"/>
    <property type="match status" value="1"/>
</dbReference>
<dbReference type="STRING" id="452637.Oter_1597"/>
<dbReference type="HOGENOM" id="CLU_009912_2_1_0"/>
<feature type="domain" description="CobQ/CobB/MinD/ParA nucleotide binding" evidence="11">
    <location>
        <begin position="540"/>
        <end position="644"/>
    </location>
</feature>
<dbReference type="SUPFAM" id="SSF52540">
    <property type="entry name" value="P-loop containing nucleoside triphosphate hydrolases"/>
    <property type="match status" value="1"/>
</dbReference>
<keyword evidence="14" id="KW-0808">Transferase</keyword>
<evidence type="ECO:0000256" key="6">
    <source>
        <dbReference type="ARBA" id="ARBA00022989"/>
    </source>
</evidence>
<dbReference type="KEGG" id="ote:Oter_1597"/>
<evidence type="ECO:0000259" key="11">
    <source>
        <dbReference type="Pfam" id="PF01656"/>
    </source>
</evidence>
<protein>
    <submittedName>
        <fullName evidence="14">Capsular exopolysaccharide family</fullName>
        <ecNumber evidence="14">2.7.10.2</ecNumber>
    </submittedName>
</protein>
<dbReference type="eggNOG" id="COG3206">
    <property type="taxonomic scope" value="Bacteria"/>
</dbReference>
<dbReference type="InterPro" id="IPR032807">
    <property type="entry name" value="GNVR"/>
</dbReference>
<feature type="coiled-coil region" evidence="8">
    <location>
        <begin position="206"/>
        <end position="240"/>
    </location>
</feature>
<dbReference type="InterPro" id="IPR050445">
    <property type="entry name" value="Bact_polysacc_biosynth/exp"/>
</dbReference>
<dbReference type="GO" id="GO:0004715">
    <property type="term" value="F:non-membrane spanning protein tyrosine kinase activity"/>
    <property type="evidence" value="ECO:0007669"/>
    <property type="project" value="UniProtKB-EC"/>
</dbReference>
<evidence type="ECO:0000259" key="13">
    <source>
        <dbReference type="Pfam" id="PF13807"/>
    </source>
</evidence>
<proteinExistence type="predicted"/>
<dbReference type="EC" id="2.7.10.2" evidence="14"/>
<feature type="region of interest" description="Disordered" evidence="9">
    <location>
        <begin position="1"/>
        <end position="21"/>
    </location>
</feature>
<dbReference type="NCBIfam" id="TIGR01007">
    <property type="entry name" value="eps_fam"/>
    <property type="match status" value="1"/>
</dbReference>
<evidence type="ECO:0000256" key="10">
    <source>
        <dbReference type="SAM" id="Phobius"/>
    </source>
</evidence>
<feature type="transmembrane region" description="Helical" evidence="10">
    <location>
        <begin position="444"/>
        <end position="469"/>
    </location>
</feature>
<accession>B1ZTU8</accession>
<evidence type="ECO:0000259" key="12">
    <source>
        <dbReference type="Pfam" id="PF02706"/>
    </source>
</evidence>
<dbReference type="InterPro" id="IPR003856">
    <property type="entry name" value="LPS_length_determ_N"/>
</dbReference>
<evidence type="ECO:0000256" key="3">
    <source>
        <dbReference type="ARBA" id="ARBA00022692"/>
    </source>
</evidence>
<dbReference type="RefSeq" id="WP_012374419.1">
    <property type="nucleotide sequence ID" value="NC_010571.1"/>
</dbReference>
<organism evidence="14 15">
    <name type="scientific">Opitutus terrae (strain DSM 11246 / JCM 15787 / PB90-1)</name>
    <dbReference type="NCBI Taxonomy" id="452637"/>
    <lineage>
        <taxon>Bacteria</taxon>
        <taxon>Pseudomonadati</taxon>
        <taxon>Verrucomicrobiota</taxon>
        <taxon>Opitutia</taxon>
        <taxon>Opitutales</taxon>
        <taxon>Opitutaceae</taxon>
        <taxon>Opitutus</taxon>
    </lineage>
</organism>
<feature type="coiled-coil region" evidence="8">
    <location>
        <begin position="304"/>
        <end position="359"/>
    </location>
</feature>
<dbReference type="Pfam" id="PF01656">
    <property type="entry name" value="CbiA"/>
    <property type="match status" value="1"/>
</dbReference>
<evidence type="ECO:0000256" key="5">
    <source>
        <dbReference type="ARBA" id="ARBA00022840"/>
    </source>
</evidence>
<keyword evidence="6 10" id="KW-1133">Transmembrane helix</keyword>
<feature type="domain" description="Polysaccharide chain length determinant N-terminal" evidence="12">
    <location>
        <begin position="43"/>
        <end position="129"/>
    </location>
</feature>
<evidence type="ECO:0000256" key="8">
    <source>
        <dbReference type="SAM" id="Coils"/>
    </source>
</evidence>
<keyword evidence="5" id="KW-0067">ATP-binding</keyword>
<keyword evidence="2" id="KW-1003">Cell membrane</keyword>
<reference evidence="14 15" key="1">
    <citation type="journal article" date="2011" name="J. Bacteriol.">
        <title>Genome sequence of the verrucomicrobium Opitutus terrae PB90-1, an abundant inhabitant of rice paddy soil ecosystems.</title>
        <authorList>
            <person name="van Passel M.W."/>
            <person name="Kant R."/>
            <person name="Palva A."/>
            <person name="Copeland A."/>
            <person name="Lucas S."/>
            <person name="Lapidus A."/>
            <person name="Glavina del Rio T."/>
            <person name="Pitluck S."/>
            <person name="Goltsman E."/>
            <person name="Clum A."/>
            <person name="Sun H."/>
            <person name="Schmutz J."/>
            <person name="Larimer F.W."/>
            <person name="Land M.L."/>
            <person name="Hauser L."/>
            <person name="Kyrpides N."/>
            <person name="Mikhailova N."/>
            <person name="Richardson P.P."/>
            <person name="Janssen P.H."/>
            <person name="de Vos W.M."/>
            <person name="Smidt H."/>
        </authorList>
    </citation>
    <scope>NUCLEOTIDE SEQUENCE [LARGE SCALE GENOMIC DNA]</scope>
    <source>
        <strain evidence="15">DSM 11246 / JCM 15787 / PB90-1</strain>
    </source>
</reference>
<feature type="domain" description="Tyrosine-protein kinase G-rich" evidence="13">
    <location>
        <begin position="394"/>
        <end position="465"/>
    </location>
</feature>
<name>B1ZTU8_OPITP</name>
<dbReference type="AlphaFoldDB" id="B1ZTU8"/>
<dbReference type="InterPro" id="IPR002586">
    <property type="entry name" value="CobQ/CobB/MinD/ParA_Nub-bd_dom"/>
</dbReference>
<keyword evidence="15" id="KW-1185">Reference proteome</keyword>
<keyword evidence="7 10" id="KW-0472">Membrane</keyword>
<dbReference type="InterPro" id="IPR005702">
    <property type="entry name" value="Wzc-like_C"/>
</dbReference>
<dbReference type="Gene3D" id="3.40.50.300">
    <property type="entry name" value="P-loop containing nucleotide triphosphate hydrolases"/>
    <property type="match status" value="1"/>
</dbReference>
<comment type="subcellular location">
    <subcellularLocation>
        <location evidence="1">Cell membrane</location>
        <topology evidence="1">Multi-pass membrane protein</topology>
    </subcellularLocation>
</comment>
<evidence type="ECO:0000313" key="15">
    <source>
        <dbReference type="Proteomes" id="UP000007013"/>
    </source>
</evidence>
<dbReference type="PANTHER" id="PTHR32309">
    <property type="entry name" value="TYROSINE-PROTEIN KINASE"/>
    <property type="match status" value="1"/>
</dbReference>
<dbReference type="Pfam" id="PF13807">
    <property type="entry name" value="GNVR"/>
    <property type="match status" value="1"/>
</dbReference>
<dbReference type="eggNOG" id="COG0489">
    <property type="taxonomic scope" value="Bacteria"/>
</dbReference>
<evidence type="ECO:0000256" key="9">
    <source>
        <dbReference type="SAM" id="MobiDB-lite"/>
    </source>
</evidence>
<evidence type="ECO:0000313" key="14">
    <source>
        <dbReference type="EMBL" id="ACB74881.1"/>
    </source>
</evidence>
<evidence type="ECO:0000256" key="7">
    <source>
        <dbReference type="ARBA" id="ARBA00023136"/>
    </source>
</evidence>
<evidence type="ECO:0000256" key="4">
    <source>
        <dbReference type="ARBA" id="ARBA00022741"/>
    </source>
</evidence>